<keyword evidence="2" id="KW-0812">Transmembrane</keyword>
<keyword evidence="2" id="KW-1133">Transmembrane helix</keyword>
<dbReference type="RefSeq" id="WP_151470192.1">
    <property type="nucleotide sequence ID" value="NZ_WBKG01000013.1"/>
</dbReference>
<keyword evidence="4" id="KW-1185">Reference proteome</keyword>
<evidence type="ECO:0000313" key="4">
    <source>
        <dbReference type="Proteomes" id="UP000442990"/>
    </source>
</evidence>
<dbReference type="EMBL" id="WBKG01000013">
    <property type="protein sequence ID" value="KAB1987438.1"/>
    <property type="molecule type" value="Genomic_DNA"/>
</dbReference>
<feature type="region of interest" description="Disordered" evidence="1">
    <location>
        <begin position="256"/>
        <end position="296"/>
    </location>
</feature>
<feature type="compositionally biased region" description="Basic residues" evidence="1">
    <location>
        <begin position="285"/>
        <end position="296"/>
    </location>
</feature>
<organism evidence="3 4">
    <name type="scientific">Streptomyces triticiradicis</name>
    <dbReference type="NCBI Taxonomy" id="2651189"/>
    <lineage>
        <taxon>Bacteria</taxon>
        <taxon>Bacillati</taxon>
        <taxon>Actinomycetota</taxon>
        <taxon>Actinomycetes</taxon>
        <taxon>Kitasatosporales</taxon>
        <taxon>Streptomycetaceae</taxon>
        <taxon>Streptomyces</taxon>
    </lineage>
</organism>
<protein>
    <submittedName>
        <fullName evidence="3">Uncharacterized protein</fullName>
    </submittedName>
</protein>
<evidence type="ECO:0000256" key="1">
    <source>
        <dbReference type="SAM" id="MobiDB-lite"/>
    </source>
</evidence>
<comment type="caution">
    <text evidence="3">The sequence shown here is derived from an EMBL/GenBank/DDBJ whole genome shotgun (WGS) entry which is preliminary data.</text>
</comment>
<dbReference type="Proteomes" id="UP000442990">
    <property type="component" value="Unassembled WGS sequence"/>
</dbReference>
<feature type="compositionally biased region" description="Basic and acidic residues" evidence="1">
    <location>
        <begin position="265"/>
        <end position="274"/>
    </location>
</feature>
<dbReference type="AlphaFoldDB" id="A0A7J5DEZ2"/>
<evidence type="ECO:0000313" key="3">
    <source>
        <dbReference type="EMBL" id="KAB1987438.1"/>
    </source>
</evidence>
<reference evidence="3 4" key="1">
    <citation type="submission" date="2019-09" db="EMBL/GenBank/DDBJ databases">
        <title>Isolation and identification of active actinomycetes.</title>
        <authorList>
            <person name="Yu Z."/>
            <person name="Han C."/>
            <person name="Yu B."/>
        </authorList>
    </citation>
    <scope>NUCLEOTIDE SEQUENCE [LARGE SCALE GENOMIC DNA]</scope>
    <source>
        <strain evidence="3 4">NEAU-H2</strain>
    </source>
</reference>
<name>A0A7J5DEZ2_9ACTN</name>
<sequence length="296" mass="32144">MDTSRKPNQQRSQHGTVVVGDASAMSPGAVNSIAHSCSPWLVLALLAALAASLPFWFTLSIDRGERGKQKQYIEEIGRARQDLFTGQLVYTDVKSLQLEAGGEPRLFRVDVLGRTRSAKPGEEQAPLKAGAQIGVKLHCAGTAVRCAPLSSERQSVLSKEDRATWMWEVSSQHPGKITIAFTVTAYLGDGNTVLVEKPPLTSRVEVAEPSASWFSWVKDFWGWAAGAIATLGGMAVSLSAIVAVIVMVIRRRLPDASAAEPSTPEPERRADRRPRVVVTRSARLGPRRSGRRAPRE</sequence>
<keyword evidence="2" id="KW-0472">Membrane</keyword>
<proteinExistence type="predicted"/>
<gene>
    <name evidence="3" type="ORF">F8144_17050</name>
</gene>
<evidence type="ECO:0000256" key="2">
    <source>
        <dbReference type="SAM" id="Phobius"/>
    </source>
</evidence>
<feature type="transmembrane region" description="Helical" evidence="2">
    <location>
        <begin position="220"/>
        <end position="249"/>
    </location>
</feature>
<feature type="transmembrane region" description="Helical" evidence="2">
    <location>
        <begin position="40"/>
        <end position="61"/>
    </location>
</feature>
<accession>A0A7J5DEZ2</accession>